<name>A0A4R1BFE5_9BACT</name>
<sequence length="277" mass="29861">MKKIFLALALLPGTALLAQSDSTKPQLKLSVNYNSNLHYYGRTDSFRSSGYFPMVELYITPKFYVNAAPIFVSNKFQSFNYAGTVATAGYLNVTDKWLTSIYALKPFYTSEARLVQSALKAQAGASVGRLNKVANVTLGADVKFSDAVDFGASAGLDHIFRHMLPGSGGVIVVDPTVTVNAGTQRFSTTYVKQQNGNGNGPLGLPIGNGNGNGGASTETVQSNRFNILSYEASVPVIYVRGKWMLLATPAWVSPQNLLAGEYGKDQFYVTAGLKYSF</sequence>
<evidence type="ECO:0000256" key="1">
    <source>
        <dbReference type="SAM" id="MobiDB-lite"/>
    </source>
</evidence>
<evidence type="ECO:0000256" key="2">
    <source>
        <dbReference type="SAM" id="SignalP"/>
    </source>
</evidence>
<dbReference type="EMBL" id="SJZI01000019">
    <property type="protein sequence ID" value="TCJ15837.1"/>
    <property type="molecule type" value="Genomic_DNA"/>
</dbReference>
<evidence type="ECO:0000313" key="4">
    <source>
        <dbReference type="Proteomes" id="UP000295334"/>
    </source>
</evidence>
<feature type="signal peptide" evidence="2">
    <location>
        <begin position="1"/>
        <end position="18"/>
    </location>
</feature>
<feature type="chain" id="PRO_5020245697" description="MipA/OmpV family protein" evidence="2">
    <location>
        <begin position="19"/>
        <end position="277"/>
    </location>
</feature>
<organism evidence="3 4">
    <name type="scientific">Flaviaesturariibacter flavus</name>
    <dbReference type="NCBI Taxonomy" id="2502780"/>
    <lineage>
        <taxon>Bacteria</taxon>
        <taxon>Pseudomonadati</taxon>
        <taxon>Bacteroidota</taxon>
        <taxon>Chitinophagia</taxon>
        <taxon>Chitinophagales</taxon>
        <taxon>Chitinophagaceae</taxon>
        <taxon>Flaviaestuariibacter</taxon>
    </lineage>
</organism>
<dbReference type="Proteomes" id="UP000295334">
    <property type="component" value="Unassembled WGS sequence"/>
</dbReference>
<proteinExistence type="predicted"/>
<evidence type="ECO:0000313" key="3">
    <source>
        <dbReference type="EMBL" id="TCJ15837.1"/>
    </source>
</evidence>
<reference evidence="3 4" key="1">
    <citation type="submission" date="2019-03" db="EMBL/GenBank/DDBJ databases">
        <authorList>
            <person name="Kim M.K.M."/>
        </authorList>
    </citation>
    <scope>NUCLEOTIDE SEQUENCE [LARGE SCALE GENOMIC DNA]</scope>
    <source>
        <strain evidence="3 4">17J68-12</strain>
    </source>
</reference>
<evidence type="ECO:0008006" key="5">
    <source>
        <dbReference type="Google" id="ProtNLM"/>
    </source>
</evidence>
<gene>
    <name evidence="3" type="ORF">EPD60_07710</name>
</gene>
<comment type="caution">
    <text evidence="3">The sequence shown here is derived from an EMBL/GenBank/DDBJ whole genome shotgun (WGS) entry which is preliminary data.</text>
</comment>
<keyword evidence="4" id="KW-1185">Reference proteome</keyword>
<keyword evidence="2" id="KW-0732">Signal</keyword>
<dbReference type="RefSeq" id="WP_131448520.1">
    <property type="nucleotide sequence ID" value="NZ_SJZI01000019.1"/>
</dbReference>
<feature type="compositionally biased region" description="Gly residues" evidence="1">
    <location>
        <begin position="197"/>
        <end position="214"/>
    </location>
</feature>
<dbReference type="OrthoDB" id="639440at2"/>
<feature type="region of interest" description="Disordered" evidence="1">
    <location>
        <begin position="195"/>
        <end position="215"/>
    </location>
</feature>
<protein>
    <recommendedName>
        <fullName evidence="5">MipA/OmpV family protein</fullName>
    </recommendedName>
</protein>
<accession>A0A4R1BFE5</accession>
<dbReference type="AlphaFoldDB" id="A0A4R1BFE5"/>